<dbReference type="Proteomes" id="UP001651158">
    <property type="component" value="Unassembled WGS sequence"/>
</dbReference>
<evidence type="ECO:0000313" key="2">
    <source>
        <dbReference type="Proteomes" id="UP001651158"/>
    </source>
</evidence>
<accession>A0ABR4QR41</accession>
<name>A0ABR4QR41_9CEST</name>
<keyword evidence="2" id="KW-1185">Reference proteome</keyword>
<dbReference type="EMBL" id="JAKROA010000001">
    <property type="protein sequence ID" value="KAL5112161.1"/>
    <property type="molecule type" value="Genomic_DNA"/>
</dbReference>
<comment type="caution">
    <text evidence="1">The sequence shown here is derived from an EMBL/GenBank/DDBJ whole genome shotgun (WGS) entry which is preliminary data.</text>
</comment>
<evidence type="ECO:0000313" key="1">
    <source>
        <dbReference type="EMBL" id="KAL5112161.1"/>
    </source>
</evidence>
<proteinExistence type="predicted"/>
<reference evidence="1 2" key="1">
    <citation type="journal article" date="2022" name="Front. Cell. Infect. Microbiol.">
        <title>The Genomes of Two Strains of Taenia crassiceps the Animal Model for the Study of Human Cysticercosis.</title>
        <authorList>
            <person name="Bobes R.J."/>
            <person name="Estrada K."/>
            <person name="Rios-Valencia D.G."/>
            <person name="Calderon-Gallegos A."/>
            <person name="de la Torre P."/>
            <person name="Carrero J.C."/>
            <person name="Sanchez-Flores A."/>
            <person name="Laclette J.P."/>
        </authorList>
    </citation>
    <scope>NUCLEOTIDE SEQUENCE [LARGE SCALE GENOMIC DNA]</scope>
    <source>
        <strain evidence="1">WFUcys</strain>
    </source>
</reference>
<sequence length="77" mass="8216">MIVSHIYLLVLTDAGLVDGKGRKGKAGKKSAGTILKVLFELGFFSSTALPILASCLEVIHLRKQESSLAAFIPSFNP</sequence>
<gene>
    <name evidence="1" type="ORF">TcWFU_005497</name>
</gene>
<organism evidence="1 2">
    <name type="scientific">Taenia crassiceps</name>
    <dbReference type="NCBI Taxonomy" id="6207"/>
    <lineage>
        <taxon>Eukaryota</taxon>
        <taxon>Metazoa</taxon>
        <taxon>Spiralia</taxon>
        <taxon>Lophotrochozoa</taxon>
        <taxon>Platyhelminthes</taxon>
        <taxon>Cestoda</taxon>
        <taxon>Eucestoda</taxon>
        <taxon>Cyclophyllidea</taxon>
        <taxon>Taeniidae</taxon>
        <taxon>Taenia</taxon>
    </lineage>
</organism>
<protein>
    <submittedName>
        <fullName evidence="1">Uncharacterized protein</fullName>
    </submittedName>
</protein>